<dbReference type="InterPro" id="IPR029063">
    <property type="entry name" value="SAM-dependent_MTases_sf"/>
</dbReference>
<dbReference type="FunFam" id="2.70.160.11:FF:000013">
    <property type="entry name" value="Protein arginine N-methyltransferase 1.6"/>
    <property type="match status" value="1"/>
</dbReference>
<feature type="domain" description="Protein arginine N-methyltransferase" evidence="5">
    <location>
        <begin position="414"/>
        <end position="498"/>
    </location>
</feature>
<accession>A0A7J7G577</accession>
<keyword evidence="2 4" id="KW-0808">Transferase</keyword>
<dbReference type="Gene3D" id="3.40.50.150">
    <property type="entry name" value="Vaccinia Virus protein VP39"/>
    <property type="match status" value="2"/>
</dbReference>
<evidence type="ECO:0000313" key="6">
    <source>
        <dbReference type="EMBL" id="KAF5935727.1"/>
    </source>
</evidence>
<keyword evidence="1 4" id="KW-0489">Methyltransferase</keyword>
<evidence type="ECO:0000259" key="5">
    <source>
        <dbReference type="Pfam" id="PF22528"/>
    </source>
</evidence>
<dbReference type="EMBL" id="JACBKZ010000013">
    <property type="protein sequence ID" value="KAF5935727.1"/>
    <property type="molecule type" value="Genomic_DNA"/>
</dbReference>
<proteinExistence type="predicted"/>
<dbReference type="Pfam" id="PF22528">
    <property type="entry name" value="PRMT_C"/>
    <property type="match status" value="3"/>
</dbReference>
<organism evidence="6 7">
    <name type="scientific">Camellia sinensis</name>
    <name type="common">Tea plant</name>
    <name type="synonym">Thea sinensis</name>
    <dbReference type="NCBI Taxonomy" id="4442"/>
    <lineage>
        <taxon>Eukaryota</taxon>
        <taxon>Viridiplantae</taxon>
        <taxon>Streptophyta</taxon>
        <taxon>Embryophyta</taxon>
        <taxon>Tracheophyta</taxon>
        <taxon>Spermatophyta</taxon>
        <taxon>Magnoliopsida</taxon>
        <taxon>eudicotyledons</taxon>
        <taxon>Gunneridae</taxon>
        <taxon>Pentapetalae</taxon>
        <taxon>asterids</taxon>
        <taxon>Ericales</taxon>
        <taxon>Theaceae</taxon>
        <taxon>Camellia</taxon>
    </lineage>
</organism>
<dbReference type="PROSITE" id="PS51678">
    <property type="entry name" value="SAM_MT_PRMT"/>
    <property type="match status" value="2"/>
</dbReference>
<dbReference type="GO" id="GO:0042054">
    <property type="term" value="F:histone methyltransferase activity"/>
    <property type="evidence" value="ECO:0007669"/>
    <property type="project" value="TreeGrafter"/>
</dbReference>
<evidence type="ECO:0000256" key="2">
    <source>
        <dbReference type="ARBA" id="ARBA00022679"/>
    </source>
</evidence>
<reference evidence="6 7" key="2">
    <citation type="submission" date="2020-07" db="EMBL/GenBank/DDBJ databases">
        <title>Genome assembly of wild tea tree DASZ reveals pedigree and selection history of tea varieties.</title>
        <authorList>
            <person name="Zhang W."/>
        </authorList>
    </citation>
    <scope>NUCLEOTIDE SEQUENCE [LARGE SCALE GENOMIC DNA]</scope>
    <source>
        <strain evidence="7">cv. G240</strain>
        <tissue evidence="6">Leaf</tissue>
    </source>
</reference>
<feature type="domain" description="Protein arginine N-methyltransferase" evidence="5">
    <location>
        <begin position="757"/>
        <end position="847"/>
    </location>
</feature>
<dbReference type="GO" id="GO:0032259">
    <property type="term" value="P:methylation"/>
    <property type="evidence" value="ECO:0007669"/>
    <property type="project" value="UniProtKB-KW"/>
</dbReference>
<dbReference type="Proteomes" id="UP000593564">
    <property type="component" value="Unassembled WGS sequence"/>
</dbReference>
<dbReference type="Gene3D" id="2.70.160.11">
    <property type="entry name" value="Hnrnp arginine n-methyltransferase1"/>
    <property type="match status" value="3"/>
</dbReference>
<feature type="domain" description="Protein arginine N-methyltransferase" evidence="5">
    <location>
        <begin position="197"/>
        <end position="295"/>
    </location>
</feature>
<evidence type="ECO:0000313" key="7">
    <source>
        <dbReference type="Proteomes" id="UP000593564"/>
    </source>
</evidence>
<protein>
    <recommendedName>
        <fullName evidence="5">Protein arginine N-methyltransferase domain-containing protein</fullName>
    </recommendedName>
</protein>
<evidence type="ECO:0000256" key="3">
    <source>
        <dbReference type="ARBA" id="ARBA00022691"/>
    </source>
</evidence>
<keyword evidence="7" id="KW-1185">Reference proteome</keyword>
<sequence>MRSLIHKTLKASTFSFFPITRGPITPLLTSHLSPKPVRSMSSGRIFQLKLDPLTGNSEWVVIEEDEAPDVPPQPPFLATTSYLDMLNDSLRNKAFREAIDKTVTKPCHVLDIGAGTGLLSMMAARAMDSGESTTCSGSEGMVTACESYLPMVKLMRKVLRLNGMERKVRVINKRSDELEVGVDVTSRADVLVKSQGKAKLHIKATNDGTVHAVVSWWVLQLDCEGTIFYSTGPKWISSPFNKELQSSFPSSGDWCDHWKQCVSFSPGKGLSISKDEELHLHAIHTDISISYEFETQAKGTEIKQYDEFARDDQLILSPERVAIYGDSNWRYSLLEVVKKAGKISPLCLVADDSVFLTIAIAHLSKTSHVISLFPVLREKGAKYLQVVAVANGYSMDRVEVLEKRKNKLTMHDTHQKKCEENKVLSEISIVMEFDFSKPISPCFGKVQVEFTEPGICHGFVLWIDWVMDVDNSIVLSTGPDKRYWKQGIKLLAKPVTVGIRGSSRGNVQGIGVTTGNNVSTFLQEKVCPYPKMKSFTYMLSILISASHMNLRLKPRERRLSSMMNLLETISSFYHQKELQFMEIAIGDIPYDSVFLTIAIAHLSKTSHVISLFPVLREKGAKYLQAVAVANGYSMDRVEVLEKRKNKLTMHDTHQKKVELLVGEPFYCGNDSMLPWQNLRKERTTLDPVLSNDALIMPCKGILKACAMSLPDLWRSRRCLTKIEGFDHSVVNATLGACGDLPASQESPCFPFFVWQCGENKVLSEISTVMEFDFSKPISPCFGKVQVEFTEPGICHGFVLWIDWVMDVDNSIVLSTGPDKRYWKQGIKLLAKPVTVGIHGSSRGNISTEIEASFNPSNGTLIFEVRYLIVELQNMISSPFFNSSILLISPTFLAEKME</sequence>
<name>A0A7J7G577_CAMSI</name>
<gene>
    <name evidence="6" type="ORF">HYC85_026856</name>
</gene>
<dbReference type="GO" id="GO:0016274">
    <property type="term" value="F:protein-arginine N-methyltransferase activity"/>
    <property type="evidence" value="ECO:0007669"/>
    <property type="project" value="InterPro"/>
</dbReference>
<keyword evidence="3 4" id="KW-0949">S-adenosyl-L-methionine</keyword>
<comment type="caution">
    <text evidence="6">The sequence shown here is derived from an EMBL/GenBank/DDBJ whole genome shotgun (WGS) entry which is preliminary data.</text>
</comment>
<dbReference type="InterPro" id="IPR025799">
    <property type="entry name" value="Arg_MeTrfase"/>
</dbReference>
<dbReference type="PANTHER" id="PTHR11006">
    <property type="entry name" value="PROTEIN ARGININE N-METHYLTRANSFERASE"/>
    <property type="match status" value="1"/>
</dbReference>
<dbReference type="SUPFAM" id="SSF53335">
    <property type="entry name" value="S-adenosyl-L-methionine-dependent methyltransferases"/>
    <property type="match status" value="3"/>
</dbReference>
<evidence type="ECO:0000256" key="4">
    <source>
        <dbReference type="PROSITE-ProRule" id="PRU01015"/>
    </source>
</evidence>
<dbReference type="PANTHER" id="PTHR11006:SF4">
    <property type="entry name" value="PROTEIN ARGININE N-METHYLTRANSFERASE 7"/>
    <property type="match status" value="1"/>
</dbReference>
<dbReference type="AlphaFoldDB" id="A0A7J7G577"/>
<dbReference type="InterPro" id="IPR055135">
    <property type="entry name" value="PRMT_dom"/>
</dbReference>
<reference evidence="7" key="1">
    <citation type="journal article" date="2020" name="Nat. Commun.">
        <title>Genome assembly of wild tea tree DASZ reveals pedigree and selection history of tea varieties.</title>
        <authorList>
            <person name="Zhang W."/>
            <person name="Zhang Y."/>
            <person name="Qiu H."/>
            <person name="Guo Y."/>
            <person name="Wan H."/>
            <person name="Zhang X."/>
            <person name="Scossa F."/>
            <person name="Alseekh S."/>
            <person name="Zhang Q."/>
            <person name="Wang P."/>
            <person name="Xu L."/>
            <person name="Schmidt M.H."/>
            <person name="Jia X."/>
            <person name="Li D."/>
            <person name="Zhu A."/>
            <person name="Guo F."/>
            <person name="Chen W."/>
            <person name="Ni D."/>
            <person name="Usadel B."/>
            <person name="Fernie A.R."/>
            <person name="Wen W."/>
        </authorList>
    </citation>
    <scope>NUCLEOTIDE SEQUENCE [LARGE SCALE GENOMIC DNA]</scope>
    <source>
        <strain evidence="7">cv. G240</strain>
    </source>
</reference>
<evidence type="ECO:0000256" key="1">
    <source>
        <dbReference type="ARBA" id="ARBA00022603"/>
    </source>
</evidence>